<feature type="domain" description="UPF3" evidence="6">
    <location>
        <begin position="6"/>
        <end position="168"/>
    </location>
</feature>
<keyword evidence="3" id="KW-0866">Nonsense-mediated mRNA decay</keyword>
<feature type="compositionally biased region" description="Low complexity" evidence="5">
    <location>
        <begin position="457"/>
        <end position="470"/>
    </location>
</feature>
<evidence type="ECO:0000256" key="3">
    <source>
        <dbReference type="ARBA" id="ARBA00023161"/>
    </source>
</evidence>
<evidence type="ECO:0000259" key="6">
    <source>
        <dbReference type="Pfam" id="PF03467"/>
    </source>
</evidence>
<dbReference type="FunFam" id="3.30.70.330:FF:000255">
    <property type="entry name" value="Regulator of nonsense transcripts UPF3"/>
    <property type="match status" value="1"/>
</dbReference>
<evidence type="ECO:0000313" key="8">
    <source>
        <dbReference type="Proteomes" id="UP001415857"/>
    </source>
</evidence>
<feature type="region of interest" description="Disordered" evidence="5">
    <location>
        <begin position="329"/>
        <end position="523"/>
    </location>
</feature>
<evidence type="ECO:0000256" key="5">
    <source>
        <dbReference type="SAM" id="MobiDB-lite"/>
    </source>
</evidence>
<dbReference type="EMBL" id="JBBPBK010000004">
    <property type="protein sequence ID" value="KAK9287473.1"/>
    <property type="molecule type" value="Genomic_DNA"/>
</dbReference>
<protein>
    <recommendedName>
        <fullName evidence="6">UPF3 domain-containing protein</fullName>
    </recommendedName>
</protein>
<dbReference type="Gene3D" id="3.30.70.330">
    <property type="match status" value="1"/>
</dbReference>
<evidence type="ECO:0000256" key="4">
    <source>
        <dbReference type="ARBA" id="ARBA00023242"/>
    </source>
</evidence>
<evidence type="ECO:0000256" key="2">
    <source>
        <dbReference type="ARBA" id="ARBA00005991"/>
    </source>
</evidence>
<dbReference type="GO" id="GO:0003729">
    <property type="term" value="F:mRNA binding"/>
    <property type="evidence" value="ECO:0007669"/>
    <property type="project" value="TreeGrafter"/>
</dbReference>
<keyword evidence="4" id="KW-0539">Nucleus</keyword>
<feature type="region of interest" description="Disordered" evidence="5">
    <location>
        <begin position="166"/>
        <end position="208"/>
    </location>
</feature>
<comment type="caution">
    <text evidence="7">The sequence shown here is derived from an EMBL/GenBank/DDBJ whole genome shotgun (WGS) entry which is preliminary data.</text>
</comment>
<dbReference type="GO" id="GO:0045727">
    <property type="term" value="P:positive regulation of translation"/>
    <property type="evidence" value="ECO:0007669"/>
    <property type="project" value="TreeGrafter"/>
</dbReference>
<feature type="compositionally biased region" description="Low complexity" evidence="5">
    <location>
        <begin position="174"/>
        <end position="200"/>
    </location>
</feature>
<evidence type="ECO:0000313" key="7">
    <source>
        <dbReference type="EMBL" id="KAK9287473.1"/>
    </source>
</evidence>
<feature type="compositionally biased region" description="Low complexity" evidence="5">
    <location>
        <begin position="419"/>
        <end position="436"/>
    </location>
</feature>
<sequence>MKGPSDRTKVVLRHLPPAISQSMLMEQIDGAFAGRYNWVSFRSGKNSQKQQSYSRAYIDFQRPEDVIEFAEFFDGHVFVNEKGAQFKTMVEYAPSQRVPKQWFKKDGREGTIYKDPEYLEFLEFIAKPVENLPSAEIQLERREAERAGAAKDSPVVTPLMDFVRQKRAAKSGSRRSLSNGKLSRRSGGSSVGNSSSASSKRGSDKRRISTAMYVLRDTAKNTTGKDKSTYILVPKRDEQPLSDKSVTLAAVAGTEAFEEDTGVSGTADAGKKKVLLLKGKEKEISHVSGGMSQQQSATFPVKNLMGSIVLKQNQRREGSGRIIRGILLNKDARPSQSSVVQSEQRMQTSNSEKDKRPPRSPHVLLVSKDANGAPEEKVVGNDVHGFGSEKQEKRRNKDRPDRGVWTPLRRSDGLHASDESLSSSTSQSTQLPLDSSEGSHGEMKVDMLSARSGDVKSFGSGRSSNSSLDNGSHKHGRRGPAHGVKDADSSSIISEGKPLKRGAPSGYGSHEKQVWVQKSSSGS</sequence>
<dbReference type="InterPro" id="IPR012677">
    <property type="entry name" value="Nucleotide-bd_a/b_plait_sf"/>
</dbReference>
<accession>A0AAP0S0I0</accession>
<name>A0AAP0S0I0_LIQFO</name>
<dbReference type="InterPro" id="IPR005120">
    <property type="entry name" value="UPF3_dom"/>
</dbReference>
<dbReference type="GO" id="GO:0005737">
    <property type="term" value="C:cytoplasm"/>
    <property type="evidence" value="ECO:0007669"/>
    <property type="project" value="TreeGrafter"/>
</dbReference>
<organism evidence="7 8">
    <name type="scientific">Liquidambar formosana</name>
    <name type="common">Formosan gum</name>
    <dbReference type="NCBI Taxonomy" id="63359"/>
    <lineage>
        <taxon>Eukaryota</taxon>
        <taxon>Viridiplantae</taxon>
        <taxon>Streptophyta</taxon>
        <taxon>Embryophyta</taxon>
        <taxon>Tracheophyta</taxon>
        <taxon>Spermatophyta</taxon>
        <taxon>Magnoliopsida</taxon>
        <taxon>eudicotyledons</taxon>
        <taxon>Gunneridae</taxon>
        <taxon>Pentapetalae</taxon>
        <taxon>Saxifragales</taxon>
        <taxon>Altingiaceae</taxon>
        <taxon>Liquidambar</taxon>
    </lineage>
</organism>
<dbReference type="Proteomes" id="UP001415857">
    <property type="component" value="Unassembled WGS sequence"/>
</dbReference>
<dbReference type="InterPro" id="IPR035979">
    <property type="entry name" value="RBD_domain_sf"/>
</dbReference>
<dbReference type="InterPro" id="IPR039722">
    <property type="entry name" value="Upf3"/>
</dbReference>
<gene>
    <name evidence="7" type="ORF">L1049_015894</name>
</gene>
<comment type="similarity">
    <text evidence="2">Belongs to the RENT3 family.</text>
</comment>
<dbReference type="Pfam" id="PF03467">
    <property type="entry name" value="Smg4_UPF3"/>
    <property type="match status" value="1"/>
</dbReference>
<feature type="compositionally biased region" description="Polar residues" evidence="5">
    <location>
        <begin position="334"/>
        <end position="350"/>
    </location>
</feature>
<dbReference type="PANTHER" id="PTHR13112:SF0">
    <property type="entry name" value="FI21285P1"/>
    <property type="match status" value="1"/>
</dbReference>
<dbReference type="AlphaFoldDB" id="A0AAP0S0I0"/>
<dbReference type="GO" id="GO:0000184">
    <property type="term" value="P:nuclear-transcribed mRNA catabolic process, nonsense-mediated decay"/>
    <property type="evidence" value="ECO:0007669"/>
    <property type="project" value="UniProtKB-KW"/>
</dbReference>
<dbReference type="SUPFAM" id="SSF54928">
    <property type="entry name" value="RNA-binding domain, RBD"/>
    <property type="match status" value="1"/>
</dbReference>
<evidence type="ECO:0000256" key="1">
    <source>
        <dbReference type="ARBA" id="ARBA00004123"/>
    </source>
</evidence>
<comment type="subcellular location">
    <subcellularLocation>
        <location evidence="1">Nucleus</location>
    </subcellularLocation>
</comment>
<reference evidence="7 8" key="1">
    <citation type="journal article" date="2024" name="Plant J.">
        <title>Genome sequences and population genomics reveal climatic adaptation and genomic divergence between two closely related sweetgum species.</title>
        <authorList>
            <person name="Xu W.Q."/>
            <person name="Ren C.Q."/>
            <person name="Zhang X.Y."/>
            <person name="Comes H.P."/>
            <person name="Liu X.H."/>
            <person name="Li Y.G."/>
            <person name="Kettle C.J."/>
            <person name="Jalonen R."/>
            <person name="Gaisberger H."/>
            <person name="Ma Y.Z."/>
            <person name="Qiu Y.X."/>
        </authorList>
    </citation>
    <scope>NUCLEOTIDE SEQUENCE [LARGE SCALE GENOMIC DNA]</scope>
    <source>
        <strain evidence="7">Hangzhou</strain>
    </source>
</reference>
<proteinExistence type="inferred from homology"/>
<dbReference type="GO" id="GO:0005730">
    <property type="term" value="C:nucleolus"/>
    <property type="evidence" value="ECO:0007669"/>
    <property type="project" value="TreeGrafter"/>
</dbReference>
<keyword evidence="8" id="KW-1185">Reference proteome</keyword>
<dbReference type="CDD" id="cd12455">
    <property type="entry name" value="RRM_like_Smg4_UPF3"/>
    <property type="match status" value="1"/>
</dbReference>
<feature type="compositionally biased region" description="Basic and acidic residues" evidence="5">
    <location>
        <begin position="409"/>
        <end position="418"/>
    </location>
</feature>
<dbReference type="PANTHER" id="PTHR13112">
    <property type="entry name" value="UPF3 REGULATOR OF NONSENSE TRANSCRIPTS-LIKE PROTEIN"/>
    <property type="match status" value="1"/>
</dbReference>